<evidence type="ECO:0000259" key="1">
    <source>
        <dbReference type="Pfam" id="PF04773"/>
    </source>
</evidence>
<dbReference type="GO" id="GO:0016989">
    <property type="term" value="F:sigma factor antagonist activity"/>
    <property type="evidence" value="ECO:0007669"/>
    <property type="project" value="TreeGrafter"/>
</dbReference>
<dbReference type="FunFam" id="2.60.120.1440:FF:000001">
    <property type="entry name" value="Putative anti-sigma factor"/>
    <property type="match status" value="1"/>
</dbReference>
<gene>
    <name evidence="3" type="ORF">EZ444_00230</name>
</gene>
<sequence>MEKDARELLLKYHQGQATAEEKARLENWLHNYNAEMEHGLSDEQLELAHEQNWAAVKPNTSKPSIPLWKKLSVAASILLCLGLAFYFYPAVRPIPQAQSAKTNPIAPGGNKAFLTLSNGQKISLTDATNGKLAEQSGIQITKTATGMLVYQLTDQPNPSGKTSYNTIETPKGGQYQLILPDGSKVWLNAASTLTFPTSFASLKTRKVELIGEAYFEIAKNKTSPFIVKSAKQEVKVLGTHFNINSYADEQSTTTTLLEGSVNIVSLNKAENVILKPGQQSTLNNNKINVTEINTEEAIAWKNGLFIFNDENIKSIMKKIARWYNVEITFKGNLDHVSFVGNYARNKDLESLLENIELTEKVQFKIEGRRIEVIAK</sequence>
<dbReference type="Gene3D" id="2.60.120.1440">
    <property type="match status" value="1"/>
</dbReference>
<dbReference type="InterPro" id="IPR032508">
    <property type="entry name" value="FecR_C"/>
</dbReference>
<feature type="domain" description="FecR protein" evidence="1">
    <location>
        <begin position="166"/>
        <end position="262"/>
    </location>
</feature>
<dbReference type="PIRSF" id="PIRSF018266">
    <property type="entry name" value="FecR"/>
    <property type="match status" value="1"/>
</dbReference>
<dbReference type="PANTHER" id="PTHR30273">
    <property type="entry name" value="PERIPLASMIC SIGNAL SENSOR AND SIGMA FACTOR ACTIVATOR FECR-RELATED"/>
    <property type="match status" value="1"/>
</dbReference>
<dbReference type="RefSeq" id="WP_131606070.1">
    <property type="nucleotide sequence ID" value="NZ_SJSM01000001.1"/>
</dbReference>
<accession>A0A4R0NHB3</accession>
<dbReference type="Pfam" id="PF04773">
    <property type="entry name" value="FecR"/>
    <property type="match status" value="1"/>
</dbReference>
<reference evidence="3 4" key="1">
    <citation type="submission" date="2019-02" db="EMBL/GenBank/DDBJ databases">
        <title>Pedobacter sp. RP-3-8 sp. nov., isolated from Arctic soil.</title>
        <authorList>
            <person name="Dahal R.H."/>
        </authorList>
    </citation>
    <scope>NUCLEOTIDE SEQUENCE [LARGE SCALE GENOMIC DNA]</scope>
    <source>
        <strain evidence="3 4">RP-3-8</strain>
    </source>
</reference>
<proteinExistence type="predicted"/>
<dbReference type="Gene3D" id="3.55.50.30">
    <property type="match status" value="1"/>
</dbReference>
<dbReference type="Proteomes" id="UP000291117">
    <property type="component" value="Unassembled WGS sequence"/>
</dbReference>
<dbReference type="InterPro" id="IPR012373">
    <property type="entry name" value="Ferrdict_sens_TM"/>
</dbReference>
<dbReference type="OrthoDB" id="1099963at2"/>
<dbReference type="Pfam" id="PF16344">
    <property type="entry name" value="FecR_C"/>
    <property type="match status" value="1"/>
</dbReference>
<dbReference type="InterPro" id="IPR006860">
    <property type="entry name" value="FecR"/>
</dbReference>
<feature type="domain" description="Protein FecR C-terminal" evidence="2">
    <location>
        <begin position="305"/>
        <end position="371"/>
    </location>
</feature>
<protein>
    <submittedName>
        <fullName evidence="3">FecR family protein</fullName>
    </submittedName>
</protein>
<evidence type="ECO:0000313" key="3">
    <source>
        <dbReference type="EMBL" id="TCC99147.1"/>
    </source>
</evidence>
<evidence type="ECO:0000259" key="2">
    <source>
        <dbReference type="Pfam" id="PF16344"/>
    </source>
</evidence>
<dbReference type="AlphaFoldDB" id="A0A4R0NHB3"/>
<organism evidence="3 4">
    <name type="scientific">Pedobacter hiemivivus</name>
    <dbReference type="NCBI Taxonomy" id="2530454"/>
    <lineage>
        <taxon>Bacteria</taxon>
        <taxon>Pseudomonadati</taxon>
        <taxon>Bacteroidota</taxon>
        <taxon>Sphingobacteriia</taxon>
        <taxon>Sphingobacteriales</taxon>
        <taxon>Sphingobacteriaceae</taxon>
        <taxon>Pedobacter</taxon>
    </lineage>
</organism>
<dbReference type="PANTHER" id="PTHR30273:SF2">
    <property type="entry name" value="PROTEIN FECR"/>
    <property type="match status" value="1"/>
</dbReference>
<comment type="caution">
    <text evidence="3">The sequence shown here is derived from an EMBL/GenBank/DDBJ whole genome shotgun (WGS) entry which is preliminary data.</text>
</comment>
<evidence type="ECO:0000313" key="4">
    <source>
        <dbReference type="Proteomes" id="UP000291117"/>
    </source>
</evidence>
<name>A0A4R0NHB3_9SPHI</name>
<keyword evidence="4" id="KW-1185">Reference proteome</keyword>
<dbReference type="EMBL" id="SJSM01000001">
    <property type="protein sequence ID" value="TCC99147.1"/>
    <property type="molecule type" value="Genomic_DNA"/>
</dbReference>